<reference evidence="1 2" key="1">
    <citation type="submission" date="2007-03" db="EMBL/GenBank/DDBJ databases">
        <authorList>
            <person name="Fulton L."/>
            <person name="Clifton S."/>
            <person name="Fulton B."/>
            <person name="Xu J."/>
            <person name="Minx P."/>
            <person name="Pepin K.H."/>
            <person name="Johnson M."/>
            <person name="Thiruvilangam P."/>
            <person name="Bhonagiri V."/>
            <person name="Nash W.E."/>
            <person name="Mardis E.R."/>
            <person name="Wilson R.K."/>
        </authorList>
    </citation>
    <scope>NUCLEOTIDE SEQUENCE [LARGE SCALE GENOMIC DNA]</scope>
    <source>
        <strain evidence="1 2">ATCC 29174</strain>
    </source>
</reference>
<proteinExistence type="predicted"/>
<protein>
    <submittedName>
        <fullName evidence="1">Uncharacterized protein</fullName>
    </submittedName>
</protein>
<dbReference type="HOGENOM" id="CLU_2803882_0_0_9"/>
<dbReference type="eggNOG" id="ENOG502ZQHY">
    <property type="taxonomic scope" value="Bacteria"/>
</dbReference>
<accession>A5ZRY2</accession>
<evidence type="ECO:0000313" key="2">
    <source>
        <dbReference type="Proteomes" id="UP000006002"/>
    </source>
</evidence>
<dbReference type="AlphaFoldDB" id="A5ZRY2"/>
<reference evidence="1 2" key="2">
    <citation type="submission" date="2007-04" db="EMBL/GenBank/DDBJ databases">
        <title>Draft genome sequence of Ruminococcus obeum (ATCC 29174).</title>
        <authorList>
            <person name="Sudarsanam P."/>
            <person name="Ley R."/>
            <person name="Guruge J."/>
            <person name="Turnbaugh P.J."/>
            <person name="Mahowald M."/>
            <person name="Liep D."/>
            <person name="Gordon J."/>
        </authorList>
    </citation>
    <scope>NUCLEOTIDE SEQUENCE [LARGE SCALE GENOMIC DNA]</scope>
    <source>
        <strain evidence="1 2">ATCC 29174</strain>
    </source>
</reference>
<organism evidence="1 2">
    <name type="scientific">Blautia obeum ATCC 29174</name>
    <dbReference type="NCBI Taxonomy" id="411459"/>
    <lineage>
        <taxon>Bacteria</taxon>
        <taxon>Bacillati</taxon>
        <taxon>Bacillota</taxon>
        <taxon>Clostridia</taxon>
        <taxon>Lachnospirales</taxon>
        <taxon>Lachnospiraceae</taxon>
        <taxon>Blautia</taxon>
    </lineage>
</organism>
<gene>
    <name evidence="1" type="ORF">RUMOBE_01760</name>
</gene>
<comment type="caution">
    <text evidence="1">The sequence shown here is derived from an EMBL/GenBank/DDBJ whole genome shotgun (WGS) entry which is preliminary data.</text>
</comment>
<dbReference type="GeneID" id="79804076"/>
<sequence>MTKKRSTDIRTCPVCRHPVKRSDMQFTRDCNGITFRLVCRDCYDQLMAKGYDGEYYTEADENIDYDY</sequence>
<dbReference type="EMBL" id="AAVO02000006">
    <property type="protein sequence ID" value="EDM87579.1"/>
    <property type="molecule type" value="Genomic_DNA"/>
</dbReference>
<dbReference type="RefSeq" id="WP_005422896.1">
    <property type="nucleotide sequence ID" value="NZ_CP102265.1"/>
</dbReference>
<name>A5ZRY2_9FIRM</name>
<dbReference type="Proteomes" id="UP000006002">
    <property type="component" value="Unassembled WGS sequence"/>
</dbReference>
<evidence type="ECO:0000313" key="1">
    <source>
        <dbReference type="EMBL" id="EDM87579.1"/>
    </source>
</evidence>